<evidence type="ECO:0000313" key="3">
    <source>
        <dbReference type="Proteomes" id="UP000249432"/>
    </source>
</evidence>
<proteinExistence type="predicted"/>
<evidence type="ECO:0000256" key="1">
    <source>
        <dbReference type="SAM" id="MobiDB-lite"/>
    </source>
</evidence>
<dbReference type="AlphaFoldDB" id="A0A2W5US91"/>
<name>A0A2W5US91_9CORY</name>
<comment type="caution">
    <text evidence="2">The sequence shown here is derived from an EMBL/GenBank/DDBJ whole genome shotgun (WGS) entry which is preliminary data.</text>
</comment>
<feature type="compositionally biased region" description="Polar residues" evidence="1">
    <location>
        <begin position="101"/>
        <end position="111"/>
    </location>
</feature>
<dbReference type="EMBL" id="QFRA01000003">
    <property type="protein sequence ID" value="PZR06104.1"/>
    <property type="molecule type" value="Genomic_DNA"/>
</dbReference>
<gene>
    <name evidence="2" type="ORF">DI525_02010</name>
</gene>
<evidence type="ECO:0000313" key="2">
    <source>
        <dbReference type="EMBL" id="PZR06104.1"/>
    </source>
</evidence>
<reference evidence="2 3" key="1">
    <citation type="submission" date="2017-08" db="EMBL/GenBank/DDBJ databases">
        <title>Infants hospitalized years apart are colonized by the same room-sourced microbial strains.</title>
        <authorList>
            <person name="Brooks B."/>
            <person name="Olm M.R."/>
            <person name="Firek B.A."/>
            <person name="Baker R."/>
            <person name="Thomas B.C."/>
            <person name="Morowitz M.J."/>
            <person name="Banfield J.F."/>
        </authorList>
    </citation>
    <scope>NUCLEOTIDE SEQUENCE [LARGE SCALE GENOMIC DNA]</scope>
    <source>
        <strain evidence="2">S2_003_000_R1_3</strain>
    </source>
</reference>
<organism evidence="2 3">
    <name type="scientific">Corynebacterium kroppenstedtii</name>
    <dbReference type="NCBI Taxonomy" id="161879"/>
    <lineage>
        <taxon>Bacteria</taxon>
        <taxon>Bacillati</taxon>
        <taxon>Actinomycetota</taxon>
        <taxon>Actinomycetes</taxon>
        <taxon>Mycobacteriales</taxon>
        <taxon>Corynebacteriaceae</taxon>
        <taxon>Corynebacterium</taxon>
    </lineage>
</organism>
<accession>A0A2W5US91</accession>
<sequence>MRNKIEDLLADPAIADAPTVDAGIEAMKARAPAYNLVFSDQGSGHLSRKNLAKKQSDVSYFQLVDDNGEIVRYKTTKRERKAQTSGKKLGSDYSIDGLRNASPTSNVSAST</sequence>
<protein>
    <submittedName>
        <fullName evidence="2">Uncharacterized protein</fullName>
    </submittedName>
</protein>
<dbReference type="Proteomes" id="UP000249432">
    <property type="component" value="Unassembled WGS sequence"/>
</dbReference>
<feature type="region of interest" description="Disordered" evidence="1">
    <location>
        <begin position="75"/>
        <end position="111"/>
    </location>
</feature>